<reference evidence="2 3" key="1">
    <citation type="submission" date="2024-02" db="EMBL/GenBank/DDBJ databases">
        <title>A nitrogen-fixing paenibacillus bacterium.</title>
        <authorList>
            <person name="Zhang W.L."/>
            <person name="Chen S.F."/>
        </authorList>
    </citation>
    <scope>NUCLEOTIDE SEQUENCE [LARGE SCALE GENOMIC DNA]</scope>
    <source>
        <strain evidence="2 3">M1</strain>
    </source>
</reference>
<sequence length="203" mass="23912">MNLDRINEIAFKTMGNRKSHLYREKGFIYYHCQRVAKLAINLRKELFSEQGSIDDIIYVGALFHDVAKGIEPHNETGAQLVKSLLRDELPPENLELVSDIIARHNTRDRNELPFYIKIVQDADILDHFGTLEIWLKIMYSAHAEENVFDAISLWDSEDYMKYLESSRSALNYAKSQEIFDMKIQFEKQFQDRFKLECKGEIHY</sequence>
<evidence type="ECO:0000259" key="1">
    <source>
        <dbReference type="PROSITE" id="PS51831"/>
    </source>
</evidence>
<dbReference type="CDD" id="cd00077">
    <property type="entry name" value="HDc"/>
    <property type="match status" value="1"/>
</dbReference>
<dbReference type="Pfam" id="PF01966">
    <property type="entry name" value="HD"/>
    <property type="match status" value="1"/>
</dbReference>
<name>A0ABU7VQT7_9BACL</name>
<accession>A0ABU7VQT7</accession>
<dbReference type="SMART" id="SM00471">
    <property type="entry name" value="HDc"/>
    <property type="match status" value="1"/>
</dbReference>
<dbReference type="SUPFAM" id="SSF109604">
    <property type="entry name" value="HD-domain/PDEase-like"/>
    <property type="match status" value="1"/>
</dbReference>
<feature type="domain" description="HD" evidence="1">
    <location>
        <begin position="28"/>
        <end position="128"/>
    </location>
</feature>
<comment type="caution">
    <text evidence="2">The sequence shown here is derived from an EMBL/GenBank/DDBJ whole genome shotgun (WGS) entry which is preliminary data.</text>
</comment>
<dbReference type="Proteomes" id="UP001306950">
    <property type="component" value="Unassembled WGS sequence"/>
</dbReference>
<proteinExistence type="predicted"/>
<organism evidence="2 3">
    <name type="scientific">Paenibacillus haidiansis</name>
    <dbReference type="NCBI Taxonomy" id="1574488"/>
    <lineage>
        <taxon>Bacteria</taxon>
        <taxon>Bacillati</taxon>
        <taxon>Bacillota</taxon>
        <taxon>Bacilli</taxon>
        <taxon>Bacillales</taxon>
        <taxon>Paenibacillaceae</taxon>
        <taxon>Paenibacillus</taxon>
    </lineage>
</organism>
<protein>
    <submittedName>
        <fullName evidence="2">HD domain-containing protein</fullName>
    </submittedName>
</protein>
<dbReference type="Gene3D" id="1.10.3210.10">
    <property type="entry name" value="Hypothetical protein af1432"/>
    <property type="match status" value="1"/>
</dbReference>
<dbReference type="RefSeq" id="WP_331846065.1">
    <property type="nucleotide sequence ID" value="NZ_JAZHPZ010000003.1"/>
</dbReference>
<gene>
    <name evidence="2" type="ORF">V3851_08345</name>
</gene>
<dbReference type="EMBL" id="JAZHPZ010000003">
    <property type="protein sequence ID" value="MEF2965835.1"/>
    <property type="molecule type" value="Genomic_DNA"/>
</dbReference>
<evidence type="ECO:0000313" key="3">
    <source>
        <dbReference type="Proteomes" id="UP001306950"/>
    </source>
</evidence>
<evidence type="ECO:0000313" key="2">
    <source>
        <dbReference type="EMBL" id="MEF2965835.1"/>
    </source>
</evidence>
<dbReference type="PROSITE" id="PS51831">
    <property type="entry name" value="HD"/>
    <property type="match status" value="1"/>
</dbReference>
<dbReference type="InterPro" id="IPR003607">
    <property type="entry name" value="HD/PDEase_dom"/>
</dbReference>
<keyword evidence="3" id="KW-1185">Reference proteome</keyword>
<dbReference type="InterPro" id="IPR006674">
    <property type="entry name" value="HD_domain"/>
</dbReference>